<organism evidence="1 2">
    <name type="scientific">Candidatus Regiella insecticola 5.15</name>
    <dbReference type="NCBI Taxonomy" id="1005043"/>
    <lineage>
        <taxon>Bacteria</taxon>
        <taxon>Pseudomonadati</taxon>
        <taxon>Pseudomonadota</taxon>
        <taxon>Gammaproteobacteria</taxon>
        <taxon>Enterobacterales</taxon>
        <taxon>Enterobacteriaceae</taxon>
        <taxon>aphid secondary symbionts</taxon>
        <taxon>Candidatus Regiella</taxon>
    </lineage>
</organism>
<reference evidence="1 2" key="1">
    <citation type="journal article" date="2012" name="Genome Res.">
        <title>Genomic basis of endosymbiont-conferred protection against an insect parasitoid.</title>
        <authorList>
            <person name="Hansen A.K."/>
            <person name="Vorburger C."/>
            <person name="Moran N.A."/>
        </authorList>
    </citation>
    <scope>NUCLEOTIDE SEQUENCE [LARGE SCALE GENOMIC DNA]</scope>
    <source>
        <strain evidence="2">R5.15</strain>
    </source>
</reference>
<keyword evidence="2" id="KW-1185">Reference proteome</keyword>
<sequence>MIELHENKIDDVRQNKFEEFIESAGFKIEEKFNGT</sequence>
<comment type="caution">
    <text evidence="1">The sequence shown here is derived from an EMBL/GenBank/DDBJ whole genome shotgun (WGS) entry which is preliminary data.</text>
</comment>
<dbReference type="Proteomes" id="UP000004116">
    <property type="component" value="Unassembled WGS sequence"/>
</dbReference>
<dbReference type="AlphaFoldDB" id="G2GWZ7"/>
<evidence type="ECO:0000313" key="1">
    <source>
        <dbReference type="EMBL" id="EGY29734.1"/>
    </source>
</evidence>
<name>G2GWZ7_9ENTR</name>
<gene>
    <name evidence="1" type="ORF">Rin_00002840</name>
</gene>
<evidence type="ECO:0000313" key="2">
    <source>
        <dbReference type="Proteomes" id="UP000004116"/>
    </source>
</evidence>
<proteinExistence type="predicted"/>
<protein>
    <submittedName>
        <fullName evidence="1">Uncharacterized protein</fullName>
    </submittedName>
</protein>
<feature type="non-terminal residue" evidence="1">
    <location>
        <position position="35"/>
    </location>
</feature>
<accession>G2GWZ7</accession>
<dbReference type="EMBL" id="AGCA01000053">
    <property type="protein sequence ID" value="EGY29734.1"/>
    <property type="molecule type" value="Genomic_DNA"/>
</dbReference>